<gene>
    <name evidence="2" type="ORF">Vretifemale_232</name>
</gene>
<name>A0A8J4FBF9_9CHLO</name>
<feature type="region of interest" description="Disordered" evidence="1">
    <location>
        <begin position="112"/>
        <end position="141"/>
    </location>
</feature>
<accession>A0A8J4FBF9</accession>
<dbReference type="AlphaFoldDB" id="A0A8J4FBF9"/>
<dbReference type="Proteomes" id="UP000747110">
    <property type="component" value="Unassembled WGS sequence"/>
</dbReference>
<dbReference type="EMBL" id="BNCP01000001">
    <property type="protein sequence ID" value="GIL69285.1"/>
    <property type="molecule type" value="Genomic_DNA"/>
</dbReference>
<keyword evidence="3" id="KW-1185">Reference proteome</keyword>
<organism evidence="2 3">
    <name type="scientific">Volvox reticuliferus</name>
    <dbReference type="NCBI Taxonomy" id="1737510"/>
    <lineage>
        <taxon>Eukaryota</taxon>
        <taxon>Viridiplantae</taxon>
        <taxon>Chlorophyta</taxon>
        <taxon>core chlorophytes</taxon>
        <taxon>Chlorophyceae</taxon>
        <taxon>CS clade</taxon>
        <taxon>Chlamydomonadales</taxon>
        <taxon>Volvocaceae</taxon>
        <taxon>Volvox</taxon>
    </lineage>
</organism>
<proteinExistence type="predicted"/>
<evidence type="ECO:0000256" key="1">
    <source>
        <dbReference type="SAM" id="MobiDB-lite"/>
    </source>
</evidence>
<protein>
    <submittedName>
        <fullName evidence="2">Uncharacterized protein</fullName>
    </submittedName>
</protein>
<feature type="region of interest" description="Disordered" evidence="1">
    <location>
        <begin position="45"/>
        <end position="73"/>
    </location>
</feature>
<evidence type="ECO:0000313" key="3">
    <source>
        <dbReference type="Proteomes" id="UP000747110"/>
    </source>
</evidence>
<comment type="caution">
    <text evidence="2">The sequence shown here is derived from an EMBL/GenBank/DDBJ whole genome shotgun (WGS) entry which is preliminary data.</text>
</comment>
<reference evidence="2" key="1">
    <citation type="journal article" date="2021" name="Proc. Natl. Acad. Sci. U.S.A.">
        <title>Three genomes in the algal genus Volvox reveal the fate of a haploid sex-determining region after a transition to homothallism.</title>
        <authorList>
            <person name="Yamamoto K."/>
            <person name="Hamaji T."/>
            <person name="Kawai-Toyooka H."/>
            <person name="Matsuzaki R."/>
            <person name="Takahashi F."/>
            <person name="Nishimura Y."/>
            <person name="Kawachi M."/>
            <person name="Noguchi H."/>
            <person name="Minakuchi Y."/>
            <person name="Umen J.G."/>
            <person name="Toyoda A."/>
            <person name="Nozaki H."/>
        </authorList>
    </citation>
    <scope>NUCLEOTIDE SEQUENCE</scope>
    <source>
        <strain evidence="2">NIES-3786</strain>
    </source>
</reference>
<evidence type="ECO:0000313" key="2">
    <source>
        <dbReference type="EMBL" id="GIL69285.1"/>
    </source>
</evidence>
<feature type="compositionally biased region" description="Gly residues" evidence="1">
    <location>
        <begin position="131"/>
        <end position="141"/>
    </location>
</feature>
<sequence>MRDLASVMGMARSEASPSTWSRAFMSTALGAFAFPWIAAAAAAAAGPRPPLRNSPTPRTAAAGLLSAPGGGTRVANSSETSCIIRTSGEASCRTASILAAAAPLRRSAAKALPGVASNAASTRMRVSRRTGSGGGDAGGGA</sequence>